<feature type="compositionally biased region" description="Basic and acidic residues" evidence="1">
    <location>
        <begin position="131"/>
        <end position="143"/>
    </location>
</feature>
<proteinExistence type="predicted"/>
<feature type="non-terminal residue" evidence="2">
    <location>
        <position position="151"/>
    </location>
</feature>
<dbReference type="AlphaFoldDB" id="A0A323VLY6"/>
<feature type="region of interest" description="Disordered" evidence="1">
    <location>
        <begin position="130"/>
        <end position="151"/>
    </location>
</feature>
<evidence type="ECO:0000256" key="1">
    <source>
        <dbReference type="SAM" id="MobiDB-lite"/>
    </source>
</evidence>
<comment type="caution">
    <text evidence="2">The sequence shown here is derived from an EMBL/GenBank/DDBJ whole genome shotgun (WGS) entry which is preliminary data.</text>
</comment>
<dbReference type="Proteomes" id="UP000247602">
    <property type="component" value="Unassembled WGS sequence"/>
</dbReference>
<accession>A0A323VLY6</accession>
<organism evidence="2 3">
    <name type="scientific">Modestobacter versicolor</name>
    <dbReference type="NCBI Taxonomy" id="429133"/>
    <lineage>
        <taxon>Bacteria</taxon>
        <taxon>Bacillati</taxon>
        <taxon>Actinomycetota</taxon>
        <taxon>Actinomycetes</taxon>
        <taxon>Geodermatophilales</taxon>
        <taxon>Geodermatophilaceae</taxon>
        <taxon>Modestobacter</taxon>
    </lineage>
</organism>
<sequence>MSRDDEPGPDPAVDAVTGLLPRLGPLAVLLTDDRADAVRLLSAALATPSALDDAATARRALTAPRDRPRWAAEQVVGTLAPVVPADEDPVLAAALRSLPAGVRAAAVLRLVDGPPAGDDDAVAALAAAVARGDDEQRRERDRATAAFRAPG</sequence>
<evidence type="ECO:0000313" key="2">
    <source>
        <dbReference type="EMBL" id="PZA20728.1"/>
    </source>
</evidence>
<keyword evidence="3" id="KW-1185">Reference proteome</keyword>
<dbReference type="EMBL" id="QKNV01000150">
    <property type="protein sequence ID" value="PZA20728.1"/>
    <property type="molecule type" value="Genomic_DNA"/>
</dbReference>
<name>A0A323VLY6_9ACTN</name>
<gene>
    <name evidence="2" type="ORF">DMO24_14030</name>
</gene>
<protein>
    <submittedName>
        <fullName evidence="2">Uncharacterized protein</fullName>
    </submittedName>
</protein>
<reference evidence="2 3" key="1">
    <citation type="submission" date="2018-06" db="EMBL/GenBank/DDBJ databases">
        <title>Draft genome sequence of Modestobacter versicolor CP153-2.</title>
        <authorList>
            <person name="Gundlapally S.R."/>
        </authorList>
    </citation>
    <scope>NUCLEOTIDE SEQUENCE [LARGE SCALE GENOMIC DNA]</scope>
    <source>
        <strain evidence="2 3">CP153-2</strain>
    </source>
</reference>
<evidence type="ECO:0000313" key="3">
    <source>
        <dbReference type="Proteomes" id="UP000247602"/>
    </source>
</evidence>
<dbReference type="RefSeq" id="WP_220035986.1">
    <property type="nucleotide sequence ID" value="NZ_QKNV01000150.1"/>
</dbReference>